<name>A0A378BFL1_KLEPN</name>
<evidence type="ECO:0000313" key="1">
    <source>
        <dbReference type="EMBL" id="STV39240.1"/>
    </source>
</evidence>
<gene>
    <name evidence="1" type="ORF">NCTC5053_04467</name>
</gene>
<dbReference type="Proteomes" id="UP000254387">
    <property type="component" value="Unassembled WGS sequence"/>
</dbReference>
<protein>
    <submittedName>
        <fullName evidence="1">Uncharacterized protein</fullName>
    </submittedName>
</protein>
<accession>A0A378BFL1</accession>
<sequence length="69" mass="7816">MVLRGIIPCPLPGQGPDNQWLQSLPGNKFAGLIRHQRFHHLAGIRVRFESKVPFYHQQYGRVSVPRAAA</sequence>
<dbReference type="EMBL" id="UGMN01000004">
    <property type="protein sequence ID" value="STV39240.1"/>
    <property type="molecule type" value="Genomic_DNA"/>
</dbReference>
<evidence type="ECO:0000313" key="2">
    <source>
        <dbReference type="Proteomes" id="UP000254387"/>
    </source>
</evidence>
<reference evidence="1 2" key="1">
    <citation type="submission" date="2018-06" db="EMBL/GenBank/DDBJ databases">
        <authorList>
            <consortium name="Pathogen Informatics"/>
            <person name="Doyle S."/>
        </authorList>
    </citation>
    <scope>NUCLEOTIDE SEQUENCE [LARGE SCALE GENOMIC DNA]</scope>
    <source>
        <strain evidence="1 2">NCTC5053</strain>
    </source>
</reference>
<organism evidence="1 2">
    <name type="scientific">Klebsiella pneumoniae</name>
    <dbReference type="NCBI Taxonomy" id="573"/>
    <lineage>
        <taxon>Bacteria</taxon>
        <taxon>Pseudomonadati</taxon>
        <taxon>Pseudomonadota</taxon>
        <taxon>Gammaproteobacteria</taxon>
        <taxon>Enterobacterales</taxon>
        <taxon>Enterobacteriaceae</taxon>
        <taxon>Klebsiella/Raoultella group</taxon>
        <taxon>Klebsiella</taxon>
        <taxon>Klebsiella pneumoniae complex</taxon>
    </lineage>
</organism>
<dbReference type="AlphaFoldDB" id="A0A378BFL1"/>
<proteinExistence type="predicted"/>